<dbReference type="Proteomes" id="UP001164250">
    <property type="component" value="Chromosome 15"/>
</dbReference>
<evidence type="ECO:0000313" key="1">
    <source>
        <dbReference type="EMBL" id="KAJ0075841.1"/>
    </source>
</evidence>
<name>A0ACC0ZV26_9ROSI</name>
<dbReference type="EMBL" id="CM047910">
    <property type="protein sequence ID" value="KAJ0075841.1"/>
    <property type="molecule type" value="Genomic_DNA"/>
</dbReference>
<evidence type="ECO:0000313" key="2">
    <source>
        <dbReference type="Proteomes" id="UP001164250"/>
    </source>
</evidence>
<protein>
    <submittedName>
        <fullName evidence="1">Uncharacterized protein</fullName>
    </submittedName>
</protein>
<accession>A0ACC0ZV26</accession>
<gene>
    <name evidence="1" type="ORF">Patl1_34789</name>
</gene>
<reference evidence="2" key="1">
    <citation type="journal article" date="2023" name="G3 (Bethesda)">
        <title>Genome assembly and association tests identify interacting loci associated with vigor, precocity, and sex in interspecific pistachio rootstocks.</title>
        <authorList>
            <person name="Palmer W."/>
            <person name="Jacygrad E."/>
            <person name="Sagayaradj S."/>
            <person name="Cavanaugh K."/>
            <person name="Han R."/>
            <person name="Bertier L."/>
            <person name="Beede B."/>
            <person name="Kafkas S."/>
            <person name="Golino D."/>
            <person name="Preece J."/>
            <person name="Michelmore R."/>
        </authorList>
    </citation>
    <scope>NUCLEOTIDE SEQUENCE [LARGE SCALE GENOMIC DNA]</scope>
</reference>
<sequence length="90" mass="10044">MVHAGGSIIQTFDYLRQHGLQGFVDIWPRPTVIAWKIIACYAAFEAALQLLLPRKRVEGPISPAGNRPVYKANGVAAYVVTLSTYLSLWW</sequence>
<proteinExistence type="predicted"/>
<comment type="caution">
    <text evidence="1">The sequence shown here is derived from an EMBL/GenBank/DDBJ whole genome shotgun (WGS) entry which is preliminary data.</text>
</comment>
<organism evidence="1 2">
    <name type="scientific">Pistacia atlantica</name>
    <dbReference type="NCBI Taxonomy" id="434234"/>
    <lineage>
        <taxon>Eukaryota</taxon>
        <taxon>Viridiplantae</taxon>
        <taxon>Streptophyta</taxon>
        <taxon>Embryophyta</taxon>
        <taxon>Tracheophyta</taxon>
        <taxon>Spermatophyta</taxon>
        <taxon>Magnoliopsida</taxon>
        <taxon>eudicotyledons</taxon>
        <taxon>Gunneridae</taxon>
        <taxon>Pentapetalae</taxon>
        <taxon>rosids</taxon>
        <taxon>malvids</taxon>
        <taxon>Sapindales</taxon>
        <taxon>Anacardiaceae</taxon>
        <taxon>Pistacia</taxon>
    </lineage>
</organism>
<keyword evidence="2" id="KW-1185">Reference proteome</keyword>